<dbReference type="AlphaFoldDB" id="A0A1G2QC71"/>
<gene>
    <name evidence="7" type="ORF">A2114_00585</name>
</gene>
<proteinExistence type="inferred from homology"/>
<keyword evidence="3 6" id="KW-0547">Nucleotide-binding</keyword>
<dbReference type="STRING" id="1802435.A2114_00585"/>
<comment type="catalytic activity">
    <reaction evidence="6">
        <text>AMP + ATP = 2 ADP</text>
        <dbReference type="Rhea" id="RHEA:12973"/>
        <dbReference type="ChEBI" id="CHEBI:30616"/>
        <dbReference type="ChEBI" id="CHEBI:456215"/>
        <dbReference type="ChEBI" id="CHEBI:456216"/>
        <dbReference type="EC" id="2.7.4.3"/>
    </reaction>
</comment>
<dbReference type="Gene3D" id="3.40.50.300">
    <property type="entry name" value="P-loop containing nucleotide triphosphate hydrolases"/>
    <property type="match status" value="1"/>
</dbReference>
<protein>
    <recommendedName>
        <fullName evidence="6">Adenylate kinase</fullName>
        <ecNumber evidence="6">2.7.4.3</ecNumber>
    </recommendedName>
</protein>
<evidence type="ECO:0000256" key="3">
    <source>
        <dbReference type="ARBA" id="ARBA00022741"/>
    </source>
</evidence>
<dbReference type="CDD" id="cd01428">
    <property type="entry name" value="ADK"/>
    <property type="match status" value="1"/>
</dbReference>
<comment type="subunit">
    <text evidence="6">Monomer.</text>
</comment>
<name>A0A1G2QC71_9BACT</name>
<dbReference type="InterPro" id="IPR027417">
    <property type="entry name" value="P-loop_NTPase"/>
</dbReference>
<evidence type="ECO:0000313" key="8">
    <source>
        <dbReference type="Proteomes" id="UP000176494"/>
    </source>
</evidence>
<comment type="subcellular location">
    <subcellularLocation>
        <location evidence="6">Cytoplasm</location>
    </subcellularLocation>
</comment>
<dbReference type="EMBL" id="MHTG01000010">
    <property type="protein sequence ID" value="OHA57612.1"/>
    <property type="molecule type" value="Genomic_DNA"/>
</dbReference>
<comment type="similarity">
    <text evidence="5">Belongs to the adenylate kinase family.</text>
</comment>
<evidence type="ECO:0000256" key="1">
    <source>
        <dbReference type="ARBA" id="ARBA00022679"/>
    </source>
</evidence>
<dbReference type="GO" id="GO:0005737">
    <property type="term" value="C:cytoplasm"/>
    <property type="evidence" value="ECO:0007669"/>
    <property type="project" value="UniProtKB-SubCell"/>
</dbReference>
<dbReference type="GO" id="GO:0004017">
    <property type="term" value="F:AMP kinase activity"/>
    <property type="evidence" value="ECO:0007669"/>
    <property type="project" value="UniProtKB-EC"/>
</dbReference>
<dbReference type="SUPFAM" id="SSF52540">
    <property type="entry name" value="P-loop containing nucleoside triphosphate hydrolases"/>
    <property type="match status" value="1"/>
</dbReference>
<reference evidence="7 8" key="1">
    <citation type="journal article" date="2016" name="Nat. Commun.">
        <title>Thousands of microbial genomes shed light on interconnected biogeochemical processes in an aquifer system.</title>
        <authorList>
            <person name="Anantharaman K."/>
            <person name="Brown C.T."/>
            <person name="Hug L.A."/>
            <person name="Sharon I."/>
            <person name="Castelle C.J."/>
            <person name="Probst A.J."/>
            <person name="Thomas B.C."/>
            <person name="Singh A."/>
            <person name="Wilkins M.J."/>
            <person name="Karaoz U."/>
            <person name="Brodie E.L."/>
            <person name="Williams K.H."/>
            <person name="Hubbard S.S."/>
            <person name="Banfield J.F."/>
        </authorList>
    </citation>
    <scope>NUCLEOTIDE SEQUENCE [LARGE SCALE GENOMIC DNA]</scope>
</reference>
<comment type="caution">
    <text evidence="7">The sequence shown here is derived from an EMBL/GenBank/DDBJ whole genome shotgun (WGS) entry which is preliminary data.</text>
</comment>
<organism evidence="7 8">
    <name type="scientific">Candidatus Vogelbacteria bacterium GWA1_51_14</name>
    <dbReference type="NCBI Taxonomy" id="1802435"/>
    <lineage>
        <taxon>Bacteria</taxon>
        <taxon>Candidatus Vogeliibacteriota</taxon>
    </lineage>
</organism>
<evidence type="ECO:0000256" key="5">
    <source>
        <dbReference type="RuleBase" id="RU003330"/>
    </source>
</evidence>
<dbReference type="PRINTS" id="PR00094">
    <property type="entry name" value="ADENYLTKNASE"/>
</dbReference>
<evidence type="ECO:0000256" key="6">
    <source>
        <dbReference type="RuleBase" id="RU003331"/>
    </source>
</evidence>
<keyword evidence="2" id="KW-0545">Nucleotide biosynthesis</keyword>
<dbReference type="InterPro" id="IPR000850">
    <property type="entry name" value="Adenylat/UMP-CMP_kin"/>
</dbReference>
<accession>A0A1G2QC71</accession>
<dbReference type="GO" id="GO:0005524">
    <property type="term" value="F:ATP binding"/>
    <property type="evidence" value="ECO:0007669"/>
    <property type="project" value="UniProtKB-KW"/>
</dbReference>
<keyword evidence="4 5" id="KW-0418">Kinase</keyword>
<dbReference type="Pfam" id="PF00406">
    <property type="entry name" value="ADK"/>
    <property type="match status" value="1"/>
</dbReference>
<keyword evidence="6" id="KW-0067">ATP-binding</keyword>
<keyword evidence="1 5" id="KW-0808">Transferase</keyword>
<dbReference type="EC" id="2.7.4.3" evidence="6"/>
<evidence type="ECO:0000256" key="2">
    <source>
        <dbReference type="ARBA" id="ARBA00022727"/>
    </source>
</evidence>
<evidence type="ECO:0000256" key="4">
    <source>
        <dbReference type="ARBA" id="ARBA00022777"/>
    </source>
</evidence>
<evidence type="ECO:0000313" key="7">
    <source>
        <dbReference type="EMBL" id="OHA57612.1"/>
    </source>
</evidence>
<sequence>MATTKRKTVMFMGRSGSGKGTQAKFIVEALKAATNRPVFYLESGQSFRDFIAHGGYSARLSKAVMDQGELQPSFLAVWNWSHLLVENLTGQEHLVVDGTPRSLEEAKVLDTAFDFYGLAPFAFVYLNVSPTEGKKRLQLRARADDQTDEKIDERFRWFDESVMPVIDHYRSHPDCRFVEIDGDPDIETVTKSITDNLTDYLNS</sequence>
<dbReference type="Proteomes" id="UP000176494">
    <property type="component" value="Unassembled WGS sequence"/>
</dbReference>
<dbReference type="PANTHER" id="PTHR23359">
    <property type="entry name" value="NUCLEOTIDE KINASE"/>
    <property type="match status" value="1"/>
</dbReference>